<proteinExistence type="predicted"/>
<evidence type="ECO:0000313" key="1">
    <source>
        <dbReference type="EMBL" id="QIQ08599.1"/>
    </source>
</evidence>
<name>A0A6G9HEB9_9VIRU</name>
<reference evidence="1" key="1">
    <citation type="journal article" date="2020" name="MBio">
        <title>A New Family of DNA Viruses Causing Disease in Crustaceans from Diverse Aquatic Biomes.</title>
        <authorList>
            <person name="Subramaniam K."/>
            <person name="Behringer D.C."/>
            <person name="Bojko J."/>
            <person name="Yutin N."/>
            <person name="Clark A.S."/>
            <person name="Bateman K.S."/>
            <person name="van Aerle R."/>
            <person name="Bass D."/>
            <person name="Kerr R.C."/>
            <person name="Koonin E.V."/>
            <person name="Stentiford G.D."/>
            <person name="Waltzek T.B."/>
        </authorList>
    </citation>
    <scope>NUCLEOTIDE SEQUENCE</scope>
</reference>
<evidence type="ECO:0008006" key="2">
    <source>
        <dbReference type="Google" id="ProtNLM"/>
    </source>
</evidence>
<dbReference type="EMBL" id="MN604016">
    <property type="protein sequence ID" value="QIQ08599.1"/>
    <property type="molecule type" value="Genomic_DNA"/>
</dbReference>
<sequence length="130" mass="15119">MELHILFTQPLDMHIQQLLHSFQNSIKIIQVNLTHEAASVRSHYKQMLGDQQISLPVIILFNNGSMIQYNTLNRETFQNMANRILVKKNSQEKINFDIETFFAKKSSVPYNASELLVPHSPIWSKEPRNV</sequence>
<protein>
    <recommendedName>
        <fullName evidence="2">Thioredoxin domain-containing protein</fullName>
    </recommendedName>
</protein>
<organism evidence="1">
    <name type="scientific">Dikerogammarus haemobaphes virus 1</name>
    <dbReference type="NCBI Taxonomy" id="2704946"/>
    <lineage>
        <taxon>Viruses</taxon>
    </lineage>
</organism>
<accession>A0A6G9HEB9</accession>
<gene>
    <name evidence="1" type="primary">ORF35</name>
</gene>